<keyword evidence="4" id="KW-1185">Reference proteome</keyword>
<organism evidence="4 5">
    <name type="scientific">Ascaris lumbricoides</name>
    <name type="common">Giant roundworm</name>
    <dbReference type="NCBI Taxonomy" id="6252"/>
    <lineage>
        <taxon>Eukaryota</taxon>
        <taxon>Metazoa</taxon>
        <taxon>Ecdysozoa</taxon>
        <taxon>Nematoda</taxon>
        <taxon>Chromadorea</taxon>
        <taxon>Rhabditida</taxon>
        <taxon>Spirurina</taxon>
        <taxon>Ascaridomorpha</taxon>
        <taxon>Ascaridoidea</taxon>
        <taxon>Ascarididae</taxon>
        <taxon>Ascaris</taxon>
    </lineage>
</organism>
<dbReference type="InterPro" id="IPR016040">
    <property type="entry name" value="NAD(P)-bd_dom"/>
</dbReference>
<dbReference type="PANTHER" id="PTHR14097:SF7">
    <property type="entry name" value="OXIDOREDUCTASE HTATIP2"/>
    <property type="match status" value="1"/>
</dbReference>
<dbReference type="Gene3D" id="3.40.50.720">
    <property type="entry name" value="NAD(P)-binding Rossmann-like Domain"/>
    <property type="match status" value="1"/>
</dbReference>
<feature type="domain" description="NAD(P)-binding" evidence="3">
    <location>
        <begin position="10"/>
        <end position="160"/>
    </location>
</feature>
<dbReference type="PANTHER" id="PTHR14097">
    <property type="entry name" value="OXIDOREDUCTASE HTATIP2"/>
    <property type="match status" value="1"/>
</dbReference>
<accession>A0A0M3HQX2</accession>
<evidence type="ECO:0000259" key="3">
    <source>
        <dbReference type="Pfam" id="PF13460"/>
    </source>
</evidence>
<dbReference type="GO" id="GO:0051170">
    <property type="term" value="P:import into nucleus"/>
    <property type="evidence" value="ECO:0007669"/>
    <property type="project" value="TreeGrafter"/>
</dbReference>
<proteinExistence type="predicted"/>
<protein>
    <recommendedName>
        <fullName evidence="2">Protein HTATIP2</fullName>
    </recommendedName>
</protein>
<dbReference type="WBParaSite" id="ALUE_0000458501-mRNA-1">
    <property type="protein sequence ID" value="ALUE_0000458501-mRNA-1"/>
    <property type="gene ID" value="ALUE_0000458501"/>
</dbReference>
<dbReference type="GO" id="GO:0005737">
    <property type="term" value="C:cytoplasm"/>
    <property type="evidence" value="ECO:0007669"/>
    <property type="project" value="TreeGrafter"/>
</dbReference>
<dbReference type="SUPFAM" id="SSF51735">
    <property type="entry name" value="NAD(P)-binding Rossmann-fold domains"/>
    <property type="match status" value="1"/>
</dbReference>
<dbReference type="Pfam" id="PF13460">
    <property type="entry name" value="NAD_binding_10"/>
    <property type="match status" value="1"/>
</dbReference>
<evidence type="ECO:0000256" key="2">
    <source>
        <dbReference type="ARBA" id="ARBA00093604"/>
    </source>
</evidence>
<sequence>MGDLRAVVIGGSGATGSRLIRLLAACDVYRTVVLLNRRQLEFGEETGIGKLEQRIIDFDTITANHQKEFEGASVVFCALGTTRAQAGAAGFYKVDHDYVVECARAANAAGVPHFCVVSASGADEKSSFLYMRTKGEMERDVKALDFAHCTIVRPAFLEGSRDKPRFTETLIRFGLAPFSFFFPTKFTIPFESVAKAMIYESLNLGDQKLRILGNAELHRLAALYDQKYSPKSKGDAAS</sequence>
<name>A0A0M3HQX2_ASCLU</name>
<dbReference type="AlphaFoldDB" id="A0A0M3HQX2"/>
<dbReference type="GO" id="GO:0003824">
    <property type="term" value="F:catalytic activity"/>
    <property type="evidence" value="ECO:0007669"/>
    <property type="project" value="UniProtKB-ARBA"/>
</dbReference>
<evidence type="ECO:0000256" key="1">
    <source>
        <dbReference type="ARBA" id="ARBA00093483"/>
    </source>
</evidence>
<dbReference type="Proteomes" id="UP000036681">
    <property type="component" value="Unplaced"/>
</dbReference>
<evidence type="ECO:0000313" key="4">
    <source>
        <dbReference type="Proteomes" id="UP000036681"/>
    </source>
</evidence>
<evidence type="ECO:0000313" key="5">
    <source>
        <dbReference type="WBParaSite" id="ALUE_0000458501-mRNA-1"/>
    </source>
</evidence>
<dbReference type="InterPro" id="IPR036291">
    <property type="entry name" value="NAD(P)-bd_dom_sf"/>
</dbReference>
<comment type="subunit">
    <text evidence="1">Monomer. Forms homodimers during oxidative stress. Interacts (via N-terminus) with elongation factor EEF1A1 (via middle-region); the interaction is direct and competes with EEF1A1 binding to guanyl-nucleotide exchange factor EEF1B2, thereby inhibiting GDP for GTP exchange and reactivation of EEF1A1. Interacts with nuclear transport receptors XPO4, IPO5/RANBP5, IPO7, IPO9 and KPNB1 as well as GCN1L1/GCN1 and LRPPRC probably through their HEAT repeats. Binds NCOA5/CIA.</text>
</comment>
<reference evidence="5" key="1">
    <citation type="submission" date="2017-02" db="UniProtKB">
        <authorList>
            <consortium name="WormBaseParasite"/>
        </authorList>
    </citation>
    <scope>IDENTIFICATION</scope>
</reference>